<comment type="similarity">
    <text evidence="1">Belongs to the sulfatase family.</text>
</comment>
<dbReference type="Gene3D" id="3.30.1120.10">
    <property type="match status" value="1"/>
</dbReference>
<dbReference type="AlphaFoldDB" id="A0A517QPK0"/>
<evidence type="ECO:0000256" key="4">
    <source>
        <dbReference type="ARBA" id="ARBA00022837"/>
    </source>
</evidence>
<evidence type="ECO:0000313" key="6">
    <source>
        <dbReference type="EMBL" id="QDT33545.1"/>
    </source>
</evidence>
<dbReference type="Proteomes" id="UP000315724">
    <property type="component" value="Chromosome"/>
</dbReference>
<dbReference type="InterPro" id="IPR050738">
    <property type="entry name" value="Sulfatase"/>
</dbReference>
<keyword evidence="2" id="KW-0479">Metal-binding</keyword>
<dbReference type="EMBL" id="CP036267">
    <property type="protein sequence ID" value="QDT33545.1"/>
    <property type="molecule type" value="Genomic_DNA"/>
</dbReference>
<protein>
    <submittedName>
        <fullName evidence="6">Arylsulfatase</fullName>
        <ecNumber evidence="6">3.1.6.1</ecNumber>
    </submittedName>
</protein>
<keyword evidence="7" id="KW-1185">Reference proteome</keyword>
<dbReference type="PANTHER" id="PTHR42693">
    <property type="entry name" value="ARYLSULFATASE FAMILY MEMBER"/>
    <property type="match status" value="1"/>
</dbReference>
<dbReference type="GO" id="GO:0046872">
    <property type="term" value="F:metal ion binding"/>
    <property type="evidence" value="ECO:0007669"/>
    <property type="project" value="UniProtKB-KW"/>
</dbReference>
<dbReference type="PANTHER" id="PTHR42693:SF53">
    <property type="entry name" value="ENDO-4-O-SULFATASE"/>
    <property type="match status" value="1"/>
</dbReference>
<evidence type="ECO:0000256" key="2">
    <source>
        <dbReference type="ARBA" id="ARBA00022723"/>
    </source>
</evidence>
<gene>
    <name evidence="6" type="primary">atsA_28</name>
    <name evidence="6" type="ORF">Mal48_27980</name>
</gene>
<evidence type="ECO:0000259" key="5">
    <source>
        <dbReference type="Pfam" id="PF00884"/>
    </source>
</evidence>
<dbReference type="InterPro" id="IPR017850">
    <property type="entry name" value="Alkaline_phosphatase_core_sf"/>
</dbReference>
<dbReference type="Gene3D" id="2.60.120.260">
    <property type="entry name" value="Galactose-binding domain-like"/>
    <property type="match status" value="1"/>
</dbReference>
<dbReference type="RefSeq" id="WP_145199989.1">
    <property type="nucleotide sequence ID" value="NZ_CP036267.1"/>
</dbReference>
<name>A0A517QPK0_9PLAN</name>
<sequence length="604" mass="68004">MISSFHNIALCCVFATIPQLICSVVLSADEVQRPNVVLIMTDDQGFGDLSSHGNPFISTPVQDALGNSGARFDRFFVSPVCAPTRASLLTGRYHLRTGVSGVTRGYENIRSEEITIAEVLKEAGYATACFGKWHNGRHMPMHPNGQGFETFFGFCGGHWNTYFNPPLEENGIPVHEEGYIADIFTDKAIEFMQASKDRPWFCYVAYNTPHSPWRVPQKYWEKYNGKGLDTKAQCAYAMVENIDENLGRILKYLKQSGAEKETIVIFLTDNGANSPRFNAGMKGYKGSVDEGGTRVPFFIRYPGVIEPGTVVKPIAFHLDVLPTLAELCHVELKQDHQKKLDGVSLVPLLKKLPEVETWPQRTLFTDGYRVDRDVKRLRGAVRNDQWRAVLMNGKWRLYEMQQDPGQTKNVAAEFPERLQEMSQSFEDWFASMDTESLKERQIPVGHMSRELFEIPANEADLVPGYGDLIKYTGDTTSGFANSWITEWASEEAYPTWPVDILEAGDYQVSIRYACARENVGCQLEVSIGKESQLVNVPVAHDPPLLSKPDYLYSNNYQDKESWANLNVGVFRLQKGEADLVVRLKSLTGTNGIELKSVILKRVNH</sequence>
<evidence type="ECO:0000313" key="7">
    <source>
        <dbReference type="Proteomes" id="UP000315724"/>
    </source>
</evidence>
<dbReference type="EC" id="3.1.6.1" evidence="6"/>
<dbReference type="PROSITE" id="PS00523">
    <property type="entry name" value="SULFATASE_1"/>
    <property type="match status" value="1"/>
</dbReference>
<feature type="domain" description="Sulfatase N-terminal" evidence="5">
    <location>
        <begin position="34"/>
        <end position="328"/>
    </location>
</feature>
<keyword evidence="4" id="KW-0106">Calcium</keyword>
<dbReference type="InterPro" id="IPR000917">
    <property type="entry name" value="Sulfatase_N"/>
</dbReference>
<proteinExistence type="inferred from homology"/>
<organism evidence="6 7">
    <name type="scientific">Thalassoglobus polymorphus</name>
    <dbReference type="NCBI Taxonomy" id="2527994"/>
    <lineage>
        <taxon>Bacteria</taxon>
        <taxon>Pseudomonadati</taxon>
        <taxon>Planctomycetota</taxon>
        <taxon>Planctomycetia</taxon>
        <taxon>Planctomycetales</taxon>
        <taxon>Planctomycetaceae</taxon>
        <taxon>Thalassoglobus</taxon>
    </lineage>
</organism>
<evidence type="ECO:0000256" key="1">
    <source>
        <dbReference type="ARBA" id="ARBA00008779"/>
    </source>
</evidence>
<dbReference type="SUPFAM" id="SSF53649">
    <property type="entry name" value="Alkaline phosphatase-like"/>
    <property type="match status" value="1"/>
</dbReference>
<dbReference type="GO" id="GO:0004065">
    <property type="term" value="F:arylsulfatase activity"/>
    <property type="evidence" value="ECO:0007669"/>
    <property type="project" value="UniProtKB-EC"/>
</dbReference>
<dbReference type="CDD" id="cd16146">
    <property type="entry name" value="ARS_like"/>
    <property type="match status" value="1"/>
</dbReference>
<dbReference type="OrthoDB" id="9783154at2"/>
<dbReference type="KEGG" id="tpol:Mal48_27980"/>
<dbReference type="Gene3D" id="3.40.720.10">
    <property type="entry name" value="Alkaline Phosphatase, subunit A"/>
    <property type="match status" value="1"/>
</dbReference>
<accession>A0A517QPK0</accession>
<reference evidence="6 7" key="1">
    <citation type="submission" date="2019-02" db="EMBL/GenBank/DDBJ databases">
        <title>Deep-cultivation of Planctomycetes and their phenomic and genomic characterization uncovers novel biology.</title>
        <authorList>
            <person name="Wiegand S."/>
            <person name="Jogler M."/>
            <person name="Boedeker C."/>
            <person name="Pinto D."/>
            <person name="Vollmers J."/>
            <person name="Rivas-Marin E."/>
            <person name="Kohn T."/>
            <person name="Peeters S.H."/>
            <person name="Heuer A."/>
            <person name="Rast P."/>
            <person name="Oberbeckmann S."/>
            <person name="Bunk B."/>
            <person name="Jeske O."/>
            <person name="Meyerdierks A."/>
            <person name="Storesund J.E."/>
            <person name="Kallscheuer N."/>
            <person name="Luecker S."/>
            <person name="Lage O.M."/>
            <person name="Pohl T."/>
            <person name="Merkel B.J."/>
            <person name="Hornburger P."/>
            <person name="Mueller R.-W."/>
            <person name="Bruemmer F."/>
            <person name="Labrenz M."/>
            <person name="Spormann A.M."/>
            <person name="Op den Camp H."/>
            <person name="Overmann J."/>
            <person name="Amann R."/>
            <person name="Jetten M.S.M."/>
            <person name="Mascher T."/>
            <person name="Medema M.H."/>
            <person name="Devos D.P."/>
            <person name="Kaster A.-K."/>
            <person name="Ovreas L."/>
            <person name="Rohde M."/>
            <person name="Galperin M.Y."/>
            <person name="Jogler C."/>
        </authorList>
    </citation>
    <scope>NUCLEOTIDE SEQUENCE [LARGE SCALE GENOMIC DNA]</scope>
    <source>
        <strain evidence="6 7">Mal48</strain>
    </source>
</reference>
<keyword evidence="3 6" id="KW-0378">Hydrolase</keyword>
<dbReference type="InterPro" id="IPR024607">
    <property type="entry name" value="Sulfatase_CS"/>
</dbReference>
<dbReference type="Pfam" id="PF00884">
    <property type="entry name" value="Sulfatase"/>
    <property type="match status" value="1"/>
</dbReference>
<evidence type="ECO:0000256" key="3">
    <source>
        <dbReference type="ARBA" id="ARBA00022801"/>
    </source>
</evidence>